<accession>A0A6N4RDX5</accession>
<comment type="caution">
    <text evidence="2">The sequence shown here is derived from an EMBL/GenBank/DDBJ whole genome shotgun (WGS) entry which is preliminary data.</text>
</comment>
<proteinExistence type="predicted"/>
<dbReference type="EMBL" id="VAFM01000001">
    <property type="protein sequence ID" value="TKW61509.1"/>
    <property type="molecule type" value="Genomic_DNA"/>
</dbReference>
<name>A0A6N4RDX5_BLAVI</name>
<dbReference type="AlphaFoldDB" id="A0A6N4RDX5"/>
<gene>
    <name evidence="2" type="ORF">DI628_02490</name>
</gene>
<evidence type="ECO:0000256" key="1">
    <source>
        <dbReference type="SAM" id="MobiDB-lite"/>
    </source>
</evidence>
<organism evidence="2 3">
    <name type="scientific">Blastochloris viridis</name>
    <name type="common">Rhodopseudomonas viridis</name>
    <dbReference type="NCBI Taxonomy" id="1079"/>
    <lineage>
        <taxon>Bacteria</taxon>
        <taxon>Pseudomonadati</taxon>
        <taxon>Pseudomonadota</taxon>
        <taxon>Alphaproteobacteria</taxon>
        <taxon>Hyphomicrobiales</taxon>
        <taxon>Blastochloridaceae</taxon>
        <taxon>Blastochloris</taxon>
    </lineage>
</organism>
<feature type="compositionally biased region" description="Basic and acidic residues" evidence="1">
    <location>
        <begin position="1"/>
        <end position="16"/>
    </location>
</feature>
<evidence type="ECO:0000313" key="3">
    <source>
        <dbReference type="Proteomes" id="UP000320948"/>
    </source>
</evidence>
<feature type="region of interest" description="Disordered" evidence="1">
    <location>
        <begin position="1"/>
        <end position="22"/>
    </location>
</feature>
<evidence type="ECO:0000313" key="2">
    <source>
        <dbReference type="EMBL" id="TKW61509.1"/>
    </source>
</evidence>
<reference evidence="2 3" key="1">
    <citation type="journal article" date="2017" name="Nat. Commun.">
        <title>In situ click chemistry generation of cyclooxygenase-2 inhibitors.</title>
        <authorList>
            <person name="Bhardwaj A."/>
            <person name="Kaur J."/>
            <person name="Wuest M."/>
            <person name="Wuest F."/>
        </authorList>
    </citation>
    <scope>NUCLEOTIDE SEQUENCE [LARGE SCALE GENOMIC DNA]</scope>
    <source>
        <strain evidence="2">S2_018_000_R2_106</strain>
    </source>
</reference>
<dbReference type="Proteomes" id="UP000320948">
    <property type="component" value="Unassembled WGS sequence"/>
</dbReference>
<protein>
    <submittedName>
        <fullName evidence="2">Uncharacterized protein</fullName>
    </submittedName>
</protein>
<sequence>MAKATKPKDADKDKPPARKRRIKTPIDHVLGKPEVMETSAFDEAKEKMKLIGKDFDDVLKRTIKSLATKHKVTEAMVSTAISHHLMITAVENAMSVIVAEHDNATDG</sequence>